<dbReference type="SMART" id="SM00760">
    <property type="entry name" value="Bac_DnaA_C"/>
    <property type="match status" value="1"/>
</dbReference>
<evidence type="ECO:0000313" key="2">
    <source>
        <dbReference type="EMBL" id="UYQ71395.1"/>
    </source>
</evidence>
<name>A0ABY6ILB8_9HYPH</name>
<dbReference type="InterPro" id="IPR010921">
    <property type="entry name" value="Trp_repressor/repl_initiator"/>
</dbReference>
<dbReference type="Gene3D" id="1.10.1750.10">
    <property type="match status" value="1"/>
</dbReference>
<dbReference type="InterPro" id="IPR013159">
    <property type="entry name" value="DnaA_C"/>
</dbReference>
<gene>
    <name evidence="2" type="ORF">OF122_15260</name>
</gene>
<dbReference type="RefSeq" id="WP_264225047.1">
    <property type="nucleotide sequence ID" value="NZ_CP107716.1"/>
</dbReference>
<sequence length="135" mass="15447">MAIWISTAARLERNRLSEAQRRNCKLVVRTVSAETGVRYCDFFAPSRMRLHTAGARQLAMYLCHVLLGMTMTQVGQFFGRDRTTVAYACGQVEDMRDDGGEYDRRLLELEERIDKARHRPCALEIAIGEDNYARG</sequence>
<dbReference type="Pfam" id="PF08299">
    <property type="entry name" value="Bac_DnaA_C"/>
    <property type="match status" value="1"/>
</dbReference>
<dbReference type="Proteomes" id="UP001163882">
    <property type="component" value="Chromosome"/>
</dbReference>
<protein>
    <recommendedName>
        <fullName evidence="1">Chromosomal replication initiator DnaA C-terminal domain-containing protein</fullName>
    </recommendedName>
</protein>
<dbReference type="SUPFAM" id="SSF48295">
    <property type="entry name" value="TrpR-like"/>
    <property type="match status" value="1"/>
</dbReference>
<evidence type="ECO:0000313" key="3">
    <source>
        <dbReference type="Proteomes" id="UP001163882"/>
    </source>
</evidence>
<dbReference type="EMBL" id="CP107716">
    <property type="protein sequence ID" value="UYQ71395.1"/>
    <property type="molecule type" value="Genomic_DNA"/>
</dbReference>
<proteinExistence type="predicted"/>
<dbReference type="CDD" id="cd06571">
    <property type="entry name" value="Bac_DnaA_C"/>
    <property type="match status" value="1"/>
</dbReference>
<evidence type="ECO:0000259" key="1">
    <source>
        <dbReference type="SMART" id="SM00760"/>
    </source>
</evidence>
<accession>A0ABY6ILB8</accession>
<reference evidence="2" key="1">
    <citation type="submission" date="2022-10" db="EMBL/GenBank/DDBJ databases">
        <title>YIM 151497 complete genome.</title>
        <authorList>
            <person name="Chen X."/>
        </authorList>
    </citation>
    <scope>NUCLEOTIDE SEQUENCE</scope>
    <source>
        <strain evidence="2">YIM 151497</strain>
    </source>
</reference>
<keyword evidence="3" id="KW-1185">Reference proteome</keyword>
<feature type="domain" description="Chromosomal replication initiator DnaA C-terminal" evidence="1">
    <location>
        <begin position="23"/>
        <end position="92"/>
    </location>
</feature>
<organism evidence="2 3">
    <name type="scientific">Pelagibacterium flavum</name>
    <dbReference type="NCBI Taxonomy" id="2984530"/>
    <lineage>
        <taxon>Bacteria</taxon>
        <taxon>Pseudomonadati</taxon>
        <taxon>Pseudomonadota</taxon>
        <taxon>Alphaproteobacteria</taxon>
        <taxon>Hyphomicrobiales</taxon>
        <taxon>Devosiaceae</taxon>
        <taxon>Pelagibacterium</taxon>
    </lineage>
</organism>